<protein>
    <submittedName>
        <fullName evidence="1">Uncharacterized protein</fullName>
    </submittedName>
</protein>
<dbReference type="Proteomes" id="UP001419268">
    <property type="component" value="Unassembled WGS sequence"/>
</dbReference>
<reference evidence="1 2" key="1">
    <citation type="submission" date="2024-01" db="EMBL/GenBank/DDBJ databases">
        <title>Genome assemblies of Stephania.</title>
        <authorList>
            <person name="Yang L."/>
        </authorList>
    </citation>
    <scope>NUCLEOTIDE SEQUENCE [LARGE SCALE GENOMIC DNA]</scope>
    <source>
        <strain evidence="1">JXDWG</strain>
        <tissue evidence="1">Leaf</tissue>
    </source>
</reference>
<keyword evidence="2" id="KW-1185">Reference proteome</keyword>
<gene>
    <name evidence="1" type="ORF">Scep_019497</name>
</gene>
<comment type="caution">
    <text evidence="1">The sequence shown here is derived from an EMBL/GenBank/DDBJ whole genome shotgun (WGS) entry which is preliminary data.</text>
</comment>
<proteinExistence type="predicted"/>
<dbReference type="EMBL" id="JBBNAG010000008">
    <property type="protein sequence ID" value="KAK9111978.1"/>
    <property type="molecule type" value="Genomic_DNA"/>
</dbReference>
<name>A0AAP0IBB5_9MAGN</name>
<sequence>MVAVDEFAFVQVKLADMLDTVDPRCGWEVDFIGYLADPSKDLEGSIKSGGKLLRRAALHAGLPIGVEAKVDKVPHVKSLLLSVSIFLFLHPLLGSPQMEL</sequence>
<organism evidence="1 2">
    <name type="scientific">Stephania cephalantha</name>
    <dbReference type="NCBI Taxonomy" id="152367"/>
    <lineage>
        <taxon>Eukaryota</taxon>
        <taxon>Viridiplantae</taxon>
        <taxon>Streptophyta</taxon>
        <taxon>Embryophyta</taxon>
        <taxon>Tracheophyta</taxon>
        <taxon>Spermatophyta</taxon>
        <taxon>Magnoliopsida</taxon>
        <taxon>Ranunculales</taxon>
        <taxon>Menispermaceae</taxon>
        <taxon>Menispermoideae</taxon>
        <taxon>Cissampelideae</taxon>
        <taxon>Stephania</taxon>
    </lineage>
</organism>
<evidence type="ECO:0000313" key="1">
    <source>
        <dbReference type="EMBL" id="KAK9111978.1"/>
    </source>
</evidence>
<accession>A0AAP0IBB5</accession>
<evidence type="ECO:0000313" key="2">
    <source>
        <dbReference type="Proteomes" id="UP001419268"/>
    </source>
</evidence>
<dbReference type="AlphaFoldDB" id="A0AAP0IBB5"/>